<proteinExistence type="predicted"/>
<dbReference type="Proteomes" id="UP000230970">
    <property type="component" value="Unassembled WGS sequence"/>
</dbReference>
<comment type="caution">
    <text evidence="1">The sequence shown here is derived from an EMBL/GenBank/DDBJ whole genome shotgun (WGS) entry which is preliminary data.</text>
</comment>
<organism evidence="1 2">
    <name type="scientific">candidate division WWE3 bacterium CG_4_10_14_0_2_um_filter_42_8</name>
    <dbReference type="NCBI Taxonomy" id="1975074"/>
    <lineage>
        <taxon>Bacteria</taxon>
        <taxon>Katanobacteria</taxon>
    </lineage>
</organism>
<dbReference type="EMBL" id="PFNJ01000096">
    <property type="protein sequence ID" value="PIZ41787.1"/>
    <property type="molecule type" value="Genomic_DNA"/>
</dbReference>
<name>A0A2M7TA40_UNCKA</name>
<sequence>MAGYILKLDNLSRSHSLKVYSEEVEINTHFPTQTLRDKIKIGEIEDVAIQMDPTQNDPRYCIVSIKGKGRLNYTIPELETYQARHLKSTIETQRNEFQRKAESGKSESKLASALKNFPVIRKRFG</sequence>
<evidence type="ECO:0000313" key="1">
    <source>
        <dbReference type="EMBL" id="PIZ41787.1"/>
    </source>
</evidence>
<gene>
    <name evidence="1" type="ORF">COY34_03905</name>
</gene>
<accession>A0A2M7TA40</accession>
<dbReference type="AlphaFoldDB" id="A0A2M7TA40"/>
<evidence type="ECO:0000313" key="2">
    <source>
        <dbReference type="Proteomes" id="UP000230970"/>
    </source>
</evidence>
<reference evidence="2" key="1">
    <citation type="submission" date="2017-09" db="EMBL/GenBank/DDBJ databases">
        <title>Depth-based differentiation of microbial function through sediment-hosted aquifers and enrichment of novel symbionts in the deep terrestrial subsurface.</title>
        <authorList>
            <person name="Probst A.J."/>
            <person name="Ladd B."/>
            <person name="Jarett J.K."/>
            <person name="Geller-Mcgrath D.E."/>
            <person name="Sieber C.M.K."/>
            <person name="Emerson J.B."/>
            <person name="Anantharaman K."/>
            <person name="Thomas B.C."/>
            <person name="Malmstrom R."/>
            <person name="Stieglmeier M."/>
            <person name="Klingl A."/>
            <person name="Woyke T."/>
            <person name="Ryan C.M."/>
            <person name="Banfield J.F."/>
        </authorList>
    </citation>
    <scope>NUCLEOTIDE SEQUENCE [LARGE SCALE GENOMIC DNA]</scope>
</reference>
<protein>
    <submittedName>
        <fullName evidence="1">Uncharacterized protein</fullName>
    </submittedName>
</protein>